<keyword evidence="3" id="KW-0231">Viral genome packaging</keyword>
<dbReference type="EMBL" id="LR796997">
    <property type="protein sequence ID" value="CAB4180185.1"/>
    <property type="molecule type" value="Genomic_DNA"/>
</dbReference>
<keyword evidence="2" id="KW-1171">Viral genome ejection through host cell envelope</keyword>
<proteinExistence type="predicted"/>
<reference evidence="5" key="1">
    <citation type="submission" date="2020-05" db="EMBL/GenBank/DDBJ databases">
        <authorList>
            <person name="Chiriac C."/>
            <person name="Salcher M."/>
            <person name="Ghai R."/>
            <person name="Kavagutti S V."/>
        </authorList>
    </citation>
    <scope>NUCLEOTIDE SEQUENCE</scope>
</reference>
<name>A0A6J5R1E9_9CAUD</name>
<dbReference type="Gene3D" id="1.20.1270.210">
    <property type="match status" value="1"/>
</dbReference>
<protein>
    <submittedName>
        <fullName evidence="5">Portal_HK97, phage portal protein, HK97 family</fullName>
    </submittedName>
</protein>
<evidence type="ECO:0000256" key="1">
    <source>
        <dbReference type="ARBA" id="ARBA00022950"/>
    </source>
</evidence>
<organism evidence="5">
    <name type="scientific">uncultured Caudovirales phage</name>
    <dbReference type="NCBI Taxonomy" id="2100421"/>
    <lineage>
        <taxon>Viruses</taxon>
        <taxon>Duplodnaviria</taxon>
        <taxon>Heunggongvirae</taxon>
        <taxon>Uroviricota</taxon>
        <taxon>Caudoviricetes</taxon>
        <taxon>Peduoviridae</taxon>
        <taxon>Maltschvirus</taxon>
        <taxon>Maltschvirus maltsch</taxon>
    </lineage>
</organism>
<dbReference type="Gene3D" id="3.30.1120.70">
    <property type="match status" value="1"/>
</dbReference>
<keyword evidence="2" id="KW-1160">Virus entry into host cell</keyword>
<sequence length="386" mass="42056">MRVALLSRGVRLVGASQQINSDVQAASKMVADAPTVREANALLASITASGPYRSLVSSAYQVPAYVKALKTYSHTIATFPLREYVGIDQVVARSFLNQPSTHGTYWSQMTRLVEDLLQYDTAYWYITSRTWDGFPATIERMPYTEVSLLDPDPFADIQFQVPVGTVWWNDMMIPGSEIIRFDGDGLGGWLNTGAAAINTAAALEAATQQMAEYPLPQIVLKNNGADLPAAAVDALLDAWETARQTRTTAYVNSTITTDAMGWNAADLQLVAAREESALMIARLANLDPVWVGAGVPSGSLNYSNRVDLYRQLLDLSLSPIMAAIAQRLSMNDVTPRGREVKFDTTTFLRSNPAEISALANILIPLGVLTPNEVRGLLDLPDLEVTI</sequence>
<dbReference type="Pfam" id="PF04860">
    <property type="entry name" value="Phage_portal"/>
    <property type="match status" value="1"/>
</dbReference>
<dbReference type="InterPro" id="IPR006944">
    <property type="entry name" value="Phage/GTA_portal"/>
</dbReference>
<dbReference type="Gene3D" id="3.40.140.120">
    <property type="match status" value="1"/>
</dbReference>
<evidence type="ECO:0000256" key="3">
    <source>
        <dbReference type="ARBA" id="ARBA00023219"/>
    </source>
</evidence>
<accession>A0A6J5R1E9</accession>
<dbReference type="EMBL" id="LR797162">
    <property type="protein sequence ID" value="CAB4190930.1"/>
    <property type="molecule type" value="Genomic_DNA"/>
</dbReference>
<evidence type="ECO:0000313" key="5">
    <source>
        <dbReference type="EMBL" id="CAB4190930.1"/>
    </source>
</evidence>
<keyword evidence="1" id="KW-1188">Viral release from host cell</keyword>
<evidence type="ECO:0000256" key="2">
    <source>
        <dbReference type="ARBA" id="ARBA00023009"/>
    </source>
</evidence>
<gene>
    <name evidence="4" type="ORF">UFOVP1046_16</name>
    <name evidence="5" type="ORF">UFOVP1214_5</name>
</gene>
<keyword evidence="2" id="KW-1162">Viral penetration into host cytoplasm</keyword>
<keyword evidence="1" id="KW-0118">Viral capsid assembly</keyword>
<evidence type="ECO:0000313" key="4">
    <source>
        <dbReference type="EMBL" id="CAB4180185.1"/>
    </source>
</evidence>